<keyword evidence="3" id="KW-1185">Reference proteome</keyword>
<dbReference type="Proteomes" id="UP000297318">
    <property type="component" value="Unassembled WGS sequence"/>
</dbReference>
<evidence type="ECO:0008006" key="4">
    <source>
        <dbReference type="Google" id="ProtNLM"/>
    </source>
</evidence>
<evidence type="ECO:0000256" key="1">
    <source>
        <dbReference type="SAM" id="MobiDB-lite"/>
    </source>
</evidence>
<proteinExistence type="predicted"/>
<feature type="region of interest" description="Disordered" evidence="1">
    <location>
        <begin position="18"/>
        <end position="39"/>
    </location>
</feature>
<reference evidence="2 3" key="1">
    <citation type="submission" date="2018-11" db="EMBL/GenBank/DDBJ databases">
        <title>Complete genome sequencing of the Actinobacteria Serinibacter sp. K3-2.</title>
        <authorList>
            <person name="Rakitin A.L."/>
            <person name="Beletsky A.V."/>
            <person name="Mardanov A.V."/>
            <person name="Ravin N.V."/>
            <person name="Gromova A.S."/>
            <person name="Filippova S.N."/>
            <person name="Gal'Chenko V.F."/>
        </authorList>
    </citation>
    <scope>NUCLEOTIDE SEQUENCE [LARGE SCALE GENOMIC DNA]</scope>
    <source>
        <strain evidence="2 3">K3-2</strain>
    </source>
</reference>
<gene>
    <name evidence="2" type="ORF">SERN_1633</name>
</gene>
<organism evidence="2 3">
    <name type="scientific">Serinibacter arcticus</name>
    <dbReference type="NCBI Taxonomy" id="1655435"/>
    <lineage>
        <taxon>Bacteria</taxon>
        <taxon>Bacillati</taxon>
        <taxon>Actinomycetota</taxon>
        <taxon>Actinomycetes</taxon>
        <taxon>Micrococcales</taxon>
        <taxon>Beutenbergiaceae</taxon>
        <taxon>Serinibacter</taxon>
    </lineage>
</organism>
<protein>
    <recommendedName>
        <fullName evidence="4">SUKH-4 immunity protein of toxin-antitoxin system</fullName>
    </recommendedName>
</protein>
<sequence length="192" mass="20216">MTLADAVVDLVGTFGRTGDRGSLTLTGEPSPGRTDPGTSSALEDFLATVDIERGTAIGGVLALELAGRDDLPRLQEGRAVVHVHGEPRADTSWPGSWVVIALTGEHGVAVDTSSPECPVRGSVAGTYLPLADALEDWLRGVAAVMRVEREHGDHVRDADLNLTTAFLDDAREALLPVLGEDCLDGFTELHLA</sequence>
<dbReference type="AlphaFoldDB" id="A0A4Z1E393"/>
<evidence type="ECO:0000313" key="2">
    <source>
        <dbReference type="EMBL" id="TGO05629.1"/>
    </source>
</evidence>
<dbReference type="EMBL" id="RHPJ01000002">
    <property type="protein sequence ID" value="TGO05629.1"/>
    <property type="molecule type" value="Genomic_DNA"/>
</dbReference>
<dbReference type="OrthoDB" id="8677713at2"/>
<dbReference type="RefSeq" id="WP_135849600.1">
    <property type="nucleotide sequence ID" value="NZ_RHPJ01000002.1"/>
</dbReference>
<comment type="caution">
    <text evidence="2">The sequence shown here is derived from an EMBL/GenBank/DDBJ whole genome shotgun (WGS) entry which is preliminary data.</text>
</comment>
<accession>A0A4Z1E393</accession>
<name>A0A4Z1E393_9MICO</name>
<evidence type="ECO:0000313" key="3">
    <source>
        <dbReference type="Proteomes" id="UP000297318"/>
    </source>
</evidence>